<dbReference type="Proteomes" id="UP000198688">
    <property type="component" value="Chromosome I"/>
</dbReference>
<name>A0A1H1VEG3_9ACTN</name>
<organism evidence="1 2">
    <name type="scientific">Actinoplanes derwentensis</name>
    <dbReference type="NCBI Taxonomy" id="113562"/>
    <lineage>
        <taxon>Bacteria</taxon>
        <taxon>Bacillati</taxon>
        <taxon>Actinomycetota</taxon>
        <taxon>Actinomycetes</taxon>
        <taxon>Micromonosporales</taxon>
        <taxon>Micromonosporaceae</taxon>
        <taxon>Actinoplanes</taxon>
    </lineage>
</organism>
<sequence>MTVARTWLVRRIARLTPAGNPEVRAIERGGDRRGYLVDLESAEL</sequence>
<evidence type="ECO:0000313" key="1">
    <source>
        <dbReference type="EMBL" id="SDS83055.1"/>
    </source>
</evidence>
<keyword evidence="2" id="KW-1185">Reference proteome</keyword>
<accession>A0A1H1VEG3</accession>
<dbReference type="STRING" id="113562.SAMN04489716_1731"/>
<evidence type="ECO:0000313" key="2">
    <source>
        <dbReference type="Proteomes" id="UP000198688"/>
    </source>
</evidence>
<dbReference type="AlphaFoldDB" id="A0A1H1VEG3"/>
<protein>
    <submittedName>
        <fullName evidence="1">Uncharacterized protein</fullName>
    </submittedName>
</protein>
<dbReference type="EMBL" id="LT629758">
    <property type="protein sequence ID" value="SDS83055.1"/>
    <property type="molecule type" value="Genomic_DNA"/>
</dbReference>
<reference evidence="1 2" key="1">
    <citation type="submission" date="2016-10" db="EMBL/GenBank/DDBJ databases">
        <authorList>
            <person name="de Groot N.N."/>
        </authorList>
    </citation>
    <scope>NUCLEOTIDE SEQUENCE [LARGE SCALE GENOMIC DNA]</scope>
    <source>
        <strain evidence="1 2">DSM 43941</strain>
    </source>
</reference>
<gene>
    <name evidence="1" type="ORF">SAMN04489716_1731</name>
</gene>
<proteinExistence type="predicted"/>